<evidence type="ECO:0000313" key="1">
    <source>
        <dbReference type="EMBL" id="EFJ45595.1"/>
    </source>
</evidence>
<gene>
    <name evidence="1" type="ORF">VOLCADRAFT_94081</name>
</gene>
<dbReference type="InParanoid" id="D8U3V4"/>
<evidence type="ECO:0000313" key="2">
    <source>
        <dbReference type="Proteomes" id="UP000001058"/>
    </source>
</evidence>
<protein>
    <submittedName>
        <fullName evidence="1">Uncharacterized protein</fullName>
    </submittedName>
</protein>
<accession>D8U3V4</accession>
<dbReference type="eggNOG" id="ENOG502RRFF">
    <property type="taxonomic scope" value="Eukaryota"/>
</dbReference>
<name>D8U3V4_VOLCA</name>
<dbReference type="Proteomes" id="UP000001058">
    <property type="component" value="Unassembled WGS sequence"/>
</dbReference>
<dbReference type="KEGG" id="vcn:VOLCADRAFT_94081"/>
<keyword evidence="2" id="KW-1185">Reference proteome</keyword>
<sequence length="286" mass="31121">MNRGMDRGISIDVHISFLGFLEESGSPNVPHISFTTRTIANRPRVLKHLAVVPPSRTLARLPCRPHLGQLAGLPCGGLNGSAAGALMSVALLLPLLVLLNTQMAVAKGAQAAQSAQGSDVRSAVCVLVGECRTAMPAFIGNQFNSQDRHAVLLLLRQLLAGLPEVLAVMKAWPKLAVMKAWPKLAVMKAWPKLAVMKAWPKLAVMKAWPKLAVMKAWPKLAVMKAWPKLAVMKAWPKLAVMKAWPKLAVMKAWPKLAVMKAWPKLAVMKAWPKLRDLVQLSSTAEE</sequence>
<organism evidence="2">
    <name type="scientific">Volvox carteri f. nagariensis</name>
    <dbReference type="NCBI Taxonomy" id="3068"/>
    <lineage>
        <taxon>Eukaryota</taxon>
        <taxon>Viridiplantae</taxon>
        <taxon>Chlorophyta</taxon>
        <taxon>core chlorophytes</taxon>
        <taxon>Chlorophyceae</taxon>
        <taxon>CS clade</taxon>
        <taxon>Chlamydomonadales</taxon>
        <taxon>Volvocaceae</taxon>
        <taxon>Volvox</taxon>
    </lineage>
</organism>
<dbReference type="GeneID" id="9622303"/>
<dbReference type="RefSeq" id="XP_002953285.1">
    <property type="nucleotide sequence ID" value="XM_002953239.1"/>
</dbReference>
<dbReference type="EMBL" id="GL378356">
    <property type="protein sequence ID" value="EFJ45595.1"/>
    <property type="molecule type" value="Genomic_DNA"/>
</dbReference>
<reference evidence="1 2" key="1">
    <citation type="journal article" date="2010" name="Science">
        <title>Genomic analysis of organismal complexity in the multicellular green alga Volvox carteri.</title>
        <authorList>
            <person name="Prochnik S.E."/>
            <person name="Umen J."/>
            <person name="Nedelcu A.M."/>
            <person name="Hallmann A."/>
            <person name="Miller S.M."/>
            <person name="Nishii I."/>
            <person name="Ferris P."/>
            <person name="Kuo A."/>
            <person name="Mitros T."/>
            <person name="Fritz-Laylin L.K."/>
            <person name="Hellsten U."/>
            <person name="Chapman J."/>
            <person name="Simakov O."/>
            <person name="Rensing S.A."/>
            <person name="Terry A."/>
            <person name="Pangilinan J."/>
            <person name="Kapitonov V."/>
            <person name="Jurka J."/>
            <person name="Salamov A."/>
            <person name="Shapiro H."/>
            <person name="Schmutz J."/>
            <person name="Grimwood J."/>
            <person name="Lindquist E."/>
            <person name="Lucas S."/>
            <person name="Grigoriev I.V."/>
            <person name="Schmitt R."/>
            <person name="Kirk D."/>
            <person name="Rokhsar D.S."/>
        </authorList>
    </citation>
    <scope>NUCLEOTIDE SEQUENCE [LARGE SCALE GENOMIC DNA]</scope>
    <source>
        <strain evidence="2">f. Nagariensis / Eve</strain>
    </source>
</reference>
<dbReference type="STRING" id="3068.D8U3V4"/>
<dbReference type="AlphaFoldDB" id="D8U3V4"/>
<proteinExistence type="predicted"/>